<dbReference type="Proteomes" id="UP000234639">
    <property type="component" value="Unassembled WGS sequence"/>
</dbReference>
<keyword evidence="3 4" id="KW-0408">Iron</keyword>
<dbReference type="Pfam" id="PF00034">
    <property type="entry name" value="Cytochrom_C"/>
    <property type="match status" value="1"/>
</dbReference>
<proteinExistence type="predicted"/>
<protein>
    <submittedName>
        <fullName evidence="7">Cytochrome C</fullName>
    </submittedName>
</protein>
<dbReference type="EMBL" id="PKHU01000004">
    <property type="protein sequence ID" value="PKZ29252.1"/>
    <property type="molecule type" value="Genomic_DNA"/>
</dbReference>
<dbReference type="GO" id="GO:0009055">
    <property type="term" value="F:electron transfer activity"/>
    <property type="evidence" value="ECO:0007669"/>
    <property type="project" value="InterPro"/>
</dbReference>
<feature type="chain" id="PRO_5014122549" evidence="5">
    <location>
        <begin position="21"/>
        <end position="187"/>
    </location>
</feature>
<evidence type="ECO:0000313" key="8">
    <source>
        <dbReference type="Proteomes" id="UP000234639"/>
    </source>
</evidence>
<organism evidence="7 8">
    <name type="scientific">Campylobacter ureolyticus</name>
    <dbReference type="NCBI Taxonomy" id="827"/>
    <lineage>
        <taxon>Bacteria</taxon>
        <taxon>Pseudomonadati</taxon>
        <taxon>Campylobacterota</taxon>
        <taxon>Epsilonproteobacteria</taxon>
        <taxon>Campylobacterales</taxon>
        <taxon>Campylobacteraceae</taxon>
        <taxon>Campylobacter</taxon>
    </lineage>
</organism>
<dbReference type="GO" id="GO:0020037">
    <property type="term" value="F:heme binding"/>
    <property type="evidence" value="ECO:0007669"/>
    <property type="project" value="InterPro"/>
</dbReference>
<evidence type="ECO:0000256" key="3">
    <source>
        <dbReference type="ARBA" id="ARBA00023004"/>
    </source>
</evidence>
<dbReference type="AlphaFoldDB" id="A0A2I1NA57"/>
<dbReference type="GO" id="GO:0046872">
    <property type="term" value="F:metal ion binding"/>
    <property type="evidence" value="ECO:0007669"/>
    <property type="project" value="UniProtKB-KW"/>
</dbReference>
<dbReference type="SUPFAM" id="SSF46626">
    <property type="entry name" value="Cytochrome c"/>
    <property type="match status" value="1"/>
</dbReference>
<reference evidence="7 8" key="1">
    <citation type="submission" date="2017-12" db="EMBL/GenBank/DDBJ databases">
        <title>Phylogenetic diversity of female urinary microbiome.</title>
        <authorList>
            <person name="Thomas-White K."/>
            <person name="Wolfe A.J."/>
        </authorList>
    </citation>
    <scope>NUCLEOTIDE SEQUENCE [LARGE SCALE GENOMIC DNA]</scope>
    <source>
        <strain evidence="7 8">UMB0112</strain>
    </source>
</reference>
<evidence type="ECO:0000256" key="5">
    <source>
        <dbReference type="SAM" id="SignalP"/>
    </source>
</evidence>
<evidence type="ECO:0000259" key="6">
    <source>
        <dbReference type="PROSITE" id="PS51007"/>
    </source>
</evidence>
<feature type="domain" description="Cytochrome c" evidence="6">
    <location>
        <begin position="77"/>
        <end position="161"/>
    </location>
</feature>
<dbReference type="Gene3D" id="1.10.760.10">
    <property type="entry name" value="Cytochrome c-like domain"/>
    <property type="match status" value="1"/>
</dbReference>
<sequence>MKKLLKFSFLACLLTPFLLANDETYVFEAKGEFAKELKALVEKHSKDEDVEVNVYKTTPNVGDSRFLGIGINKNIDYSTEQGKKIYDKKCLECHGEKGNKRPYAGVKKLSKMGGKEIYYSFQAYYSDPTHGKSGRITMQPIAASTSSEELGYIIAYLKGEDDFIFKDKAMENTNISRNPTNQGTYLK</sequence>
<keyword evidence="2 4" id="KW-0479">Metal-binding</keyword>
<evidence type="ECO:0000256" key="1">
    <source>
        <dbReference type="ARBA" id="ARBA00022617"/>
    </source>
</evidence>
<gene>
    <name evidence="7" type="ORF">CYJ41_05280</name>
</gene>
<accession>A0A2I1NA57</accession>
<evidence type="ECO:0000256" key="2">
    <source>
        <dbReference type="ARBA" id="ARBA00022723"/>
    </source>
</evidence>
<feature type="signal peptide" evidence="5">
    <location>
        <begin position="1"/>
        <end position="20"/>
    </location>
</feature>
<name>A0A2I1NA57_9BACT</name>
<keyword evidence="1 4" id="KW-0349">Heme</keyword>
<keyword evidence="5" id="KW-0732">Signal</keyword>
<evidence type="ECO:0000256" key="4">
    <source>
        <dbReference type="PROSITE-ProRule" id="PRU00433"/>
    </source>
</evidence>
<comment type="caution">
    <text evidence="7">The sequence shown here is derived from an EMBL/GenBank/DDBJ whole genome shotgun (WGS) entry which is preliminary data.</text>
</comment>
<dbReference type="InterPro" id="IPR009056">
    <property type="entry name" value="Cyt_c-like_dom"/>
</dbReference>
<evidence type="ECO:0000313" key="7">
    <source>
        <dbReference type="EMBL" id="PKZ29252.1"/>
    </source>
</evidence>
<dbReference type="RefSeq" id="WP_101637271.1">
    <property type="nucleotide sequence ID" value="NZ_BQNW01000001.1"/>
</dbReference>
<dbReference type="InterPro" id="IPR036909">
    <property type="entry name" value="Cyt_c-like_dom_sf"/>
</dbReference>
<dbReference type="PROSITE" id="PS51007">
    <property type="entry name" value="CYTC"/>
    <property type="match status" value="1"/>
</dbReference>